<reference evidence="3 4" key="1">
    <citation type="submission" date="2018-03" db="EMBL/GenBank/DDBJ databases">
        <title>Genome sequencing of Ottowia sp.</title>
        <authorList>
            <person name="Kim S.-J."/>
            <person name="Heo J."/>
            <person name="Kwon S.-W."/>
        </authorList>
    </citation>
    <scope>NUCLEOTIDE SEQUENCE [LARGE SCALE GENOMIC DNA]</scope>
    <source>
        <strain evidence="3 4">KADR8-3</strain>
    </source>
</reference>
<dbReference type="KEGG" id="otk:C6570_14370"/>
<organism evidence="3 4">
    <name type="scientific">Ottowia oryzae</name>
    <dbReference type="NCBI Taxonomy" id="2109914"/>
    <lineage>
        <taxon>Bacteria</taxon>
        <taxon>Pseudomonadati</taxon>
        <taxon>Pseudomonadota</taxon>
        <taxon>Betaproteobacteria</taxon>
        <taxon>Burkholderiales</taxon>
        <taxon>Comamonadaceae</taxon>
        <taxon>Ottowia</taxon>
    </lineage>
</organism>
<proteinExistence type="predicted"/>
<dbReference type="AlphaFoldDB" id="A0A2S0MHQ9"/>
<keyword evidence="4" id="KW-1185">Reference proteome</keyword>
<gene>
    <name evidence="3" type="ORF">C6570_14370</name>
</gene>
<accession>A0A2S0MHQ9</accession>
<protein>
    <submittedName>
        <fullName evidence="3">Uncharacterized protein</fullName>
    </submittedName>
</protein>
<feature type="compositionally biased region" description="Basic residues" evidence="1">
    <location>
        <begin position="91"/>
        <end position="111"/>
    </location>
</feature>
<evidence type="ECO:0000313" key="3">
    <source>
        <dbReference type="EMBL" id="AVO35281.1"/>
    </source>
</evidence>
<dbReference type="Proteomes" id="UP000239709">
    <property type="component" value="Chromosome"/>
</dbReference>
<name>A0A2S0MHQ9_9BURK</name>
<dbReference type="RefSeq" id="WP_106703830.1">
    <property type="nucleotide sequence ID" value="NZ_CP027666.1"/>
</dbReference>
<dbReference type="OrthoDB" id="8904700at2"/>
<sequence length="111" mass="12183">MKKSVTFLATLVLAAGAHAGCYTVLGPKGQVLQESSTPPVDMAYQLHQTVPYAYGQGSTMVFGSADRDCGVALDRYYDLKTAQVVYEAPRKATRKAKGKRKHVRKVRRSHP</sequence>
<evidence type="ECO:0000256" key="1">
    <source>
        <dbReference type="SAM" id="MobiDB-lite"/>
    </source>
</evidence>
<feature type="signal peptide" evidence="2">
    <location>
        <begin position="1"/>
        <end position="19"/>
    </location>
</feature>
<dbReference type="EMBL" id="CP027666">
    <property type="protein sequence ID" value="AVO35281.1"/>
    <property type="molecule type" value="Genomic_DNA"/>
</dbReference>
<feature type="chain" id="PRO_5015403751" evidence="2">
    <location>
        <begin position="20"/>
        <end position="111"/>
    </location>
</feature>
<feature type="region of interest" description="Disordered" evidence="1">
    <location>
        <begin position="90"/>
        <end position="111"/>
    </location>
</feature>
<evidence type="ECO:0000313" key="4">
    <source>
        <dbReference type="Proteomes" id="UP000239709"/>
    </source>
</evidence>
<evidence type="ECO:0000256" key="2">
    <source>
        <dbReference type="SAM" id="SignalP"/>
    </source>
</evidence>
<keyword evidence="2" id="KW-0732">Signal</keyword>